<feature type="compositionally biased region" description="Polar residues" evidence="1">
    <location>
        <begin position="59"/>
        <end position="77"/>
    </location>
</feature>
<name>A0A371HGK0_MUCPR</name>
<dbReference type="EMBL" id="QJKJ01002654">
    <property type="protein sequence ID" value="RDY01900.1"/>
    <property type="molecule type" value="Genomic_DNA"/>
</dbReference>
<gene>
    <name evidence="2" type="ORF">CR513_14725</name>
</gene>
<evidence type="ECO:0000256" key="1">
    <source>
        <dbReference type="SAM" id="MobiDB-lite"/>
    </source>
</evidence>
<keyword evidence="3" id="KW-1185">Reference proteome</keyword>
<feature type="non-terminal residue" evidence="2">
    <location>
        <position position="1"/>
    </location>
</feature>
<feature type="region of interest" description="Disordered" evidence="1">
    <location>
        <begin position="59"/>
        <end position="88"/>
    </location>
</feature>
<sequence>MEFGDTLVQFNIFKAMKHPTEDHSLFSIDMIDELVEDCFQLDTGGEDISNFAGNTKLNPTLVQGKTSSPTPIQQEPILSQPVGVGHSN</sequence>
<dbReference type="AlphaFoldDB" id="A0A371HGK0"/>
<reference evidence="2" key="1">
    <citation type="submission" date="2018-05" db="EMBL/GenBank/DDBJ databases">
        <title>Draft genome of Mucuna pruriens seed.</title>
        <authorList>
            <person name="Nnadi N.E."/>
            <person name="Vos R."/>
            <person name="Hasami M.H."/>
            <person name="Devisetty U.K."/>
            <person name="Aguiy J.C."/>
        </authorList>
    </citation>
    <scope>NUCLEOTIDE SEQUENCE [LARGE SCALE GENOMIC DNA]</scope>
    <source>
        <strain evidence="2">JCA_2017</strain>
    </source>
</reference>
<proteinExistence type="predicted"/>
<evidence type="ECO:0000313" key="2">
    <source>
        <dbReference type="EMBL" id="RDY01900.1"/>
    </source>
</evidence>
<dbReference type="Proteomes" id="UP000257109">
    <property type="component" value="Unassembled WGS sequence"/>
</dbReference>
<organism evidence="2 3">
    <name type="scientific">Mucuna pruriens</name>
    <name type="common">Velvet bean</name>
    <name type="synonym">Dolichos pruriens</name>
    <dbReference type="NCBI Taxonomy" id="157652"/>
    <lineage>
        <taxon>Eukaryota</taxon>
        <taxon>Viridiplantae</taxon>
        <taxon>Streptophyta</taxon>
        <taxon>Embryophyta</taxon>
        <taxon>Tracheophyta</taxon>
        <taxon>Spermatophyta</taxon>
        <taxon>Magnoliopsida</taxon>
        <taxon>eudicotyledons</taxon>
        <taxon>Gunneridae</taxon>
        <taxon>Pentapetalae</taxon>
        <taxon>rosids</taxon>
        <taxon>fabids</taxon>
        <taxon>Fabales</taxon>
        <taxon>Fabaceae</taxon>
        <taxon>Papilionoideae</taxon>
        <taxon>50 kb inversion clade</taxon>
        <taxon>NPAAA clade</taxon>
        <taxon>indigoferoid/millettioid clade</taxon>
        <taxon>Phaseoleae</taxon>
        <taxon>Mucuna</taxon>
    </lineage>
</organism>
<accession>A0A371HGK0</accession>
<protein>
    <submittedName>
        <fullName evidence="2">Uncharacterized protein</fullName>
    </submittedName>
</protein>
<comment type="caution">
    <text evidence="2">The sequence shown here is derived from an EMBL/GenBank/DDBJ whole genome shotgun (WGS) entry which is preliminary data.</text>
</comment>
<evidence type="ECO:0000313" key="3">
    <source>
        <dbReference type="Proteomes" id="UP000257109"/>
    </source>
</evidence>